<organism evidence="7 8">
    <name type="scientific">Paspalum notatum var. saurae</name>
    <dbReference type="NCBI Taxonomy" id="547442"/>
    <lineage>
        <taxon>Eukaryota</taxon>
        <taxon>Viridiplantae</taxon>
        <taxon>Streptophyta</taxon>
        <taxon>Embryophyta</taxon>
        <taxon>Tracheophyta</taxon>
        <taxon>Spermatophyta</taxon>
        <taxon>Magnoliopsida</taxon>
        <taxon>Liliopsida</taxon>
        <taxon>Poales</taxon>
        <taxon>Poaceae</taxon>
        <taxon>PACMAD clade</taxon>
        <taxon>Panicoideae</taxon>
        <taxon>Andropogonodae</taxon>
        <taxon>Paspaleae</taxon>
        <taxon>Paspalinae</taxon>
        <taxon>Paspalum</taxon>
    </lineage>
</organism>
<dbReference type="PANTHER" id="PTHR46481">
    <property type="entry name" value="ZINC FINGER BED DOMAIN-CONTAINING PROTEIN 4"/>
    <property type="match status" value="1"/>
</dbReference>
<evidence type="ECO:0000259" key="6">
    <source>
        <dbReference type="Pfam" id="PF05699"/>
    </source>
</evidence>
<evidence type="ECO:0000256" key="1">
    <source>
        <dbReference type="ARBA" id="ARBA00004123"/>
    </source>
</evidence>
<dbReference type="Proteomes" id="UP001341281">
    <property type="component" value="Chromosome 03"/>
</dbReference>
<dbReference type="GO" id="GO:0046983">
    <property type="term" value="F:protein dimerization activity"/>
    <property type="evidence" value="ECO:0007669"/>
    <property type="project" value="InterPro"/>
</dbReference>
<dbReference type="InterPro" id="IPR008906">
    <property type="entry name" value="HATC_C_dom"/>
</dbReference>
<gene>
    <name evidence="7" type="ORF">U9M48_016143</name>
</gene>
<sequence length="331" mass="37646">MKYLRPFLSGYLGVPAPDVSRTPNDHDTANDDDLSTMFLHQRCCCHVLNLGVNAALDPLKAYIDDFRTAIIFLNASNQYIAAYKSYCMRMAVRPRKFGVDMDVRWNSTYLMLKHLLPYKSTFSVFIKTQFPIDVRTKLTKIYNMYESKFGDARLRAAYQPAVRGSGKKKMAWGDIYDDDDIDGVFPSIPLGRKPCSSSSSPHASSTVASTSELASYLDSDILTEFDEDFNILSWWQKHRLTYPILSLLAKDVLTVPASTISSESTFSLAGRVIEERRRRLTHDMVEVLSCIKDWELTDANLQHSVEEETNKLEEVHENMYLDVDDAAEDEG</sequence>
<proteinExistence type="predicted"/>
<dbReference type="InterPro" id="IPR012337">
    <property type="entry name" value="RNaseH-like_sf"/>
</dbReference>
<comment type="subcellular location">
    <subcellularLocation>
        <location evidence="1">Nucleus</location>
    </subcellularLocation>
</comment>
<dbReference type="SUPFAM" id="SSF53098">
    <property type="entry name" value="Ribonuclease H-like"/>
    <property type="match status" value="1"/>
</dbReference>
<protein>
    <recommendedName>
        <fullName evidence="6">HAT C-terminal dimerisation domain-containing protein</fullName>
    </recommendedName>
</protein>
<evidence type="ECO:0000313" key="8">
    <source>
        <dbReference type="Proteomes" id="UP001341281"/>
    </source>
</evidence>
<dbReference type="GO" id="GO:0005634">
    <property type="term" value="C:nucleus"/>
    <property type="evidence" value="ECO:0007669"/>
    <property type="project" value="UniProtKB-SubCell"/>
</dbReference>
<dbReference type="InterPro" id="IPR052035">
    <property type="entry name" value="ZnF_BED_domain_contain"/>
</dbReference>
<evidence type="ECO:0000256" key="3">
    <source>
        <dbReference type="ARBA" id="ARBA00022771"/>
    </source>
</evidence>
<dbReference type="AlphaFoldDB" id="A0AAQ3WMS7"/>
<keyword evidence="3" id="KW-0863">Zinc-finger</keyword>
<dbReference type="EMBL" id="CP144747">
    <property type="protein sequence ID" value="WVZ66996.1"/>
    <property type="molecule type" value="Genomic_DNA"/>
</dbReference>
<keyword evidence="5" id="KW-0539">Nucleus</keyword>
<accession>A0AAQ3WMS7</accession>
<dbReference type="GO" id="GO:0008270">
    <property type="term" value="F:zinc ion binding"/>
    <property type="evidence" value="ECO:0007669"/>
    <property type="project" value="UniProtKB-KW"/>
</dbReference>
<reference evidence="7 8" key="1">
    <citation type="submission" date="2024-02" db="EMBL/GenBank/DDBJ databases">
        <title>High-quality chromosome-scale genome assembly of Pensacola bahiagrass (Paspalum notatum Flugge var. saurae).</title>
        <authorList>
            <person name="Vega J.M."/>
            <person name="Podio M."/>
            <person name="Orjuela J."/>
            <person name="Siena L.A."/>
            <person name="Pessino S.C."/>
            <person name="Combes M.C."/>
            <person name="Mariac C."/>
            <person name="Albertini E."/>
            <person name="Pupilli F."/>
            <person name="Ortiz J.P.A."/>
            <person name="Leblanc O."/>
        </authorList>
    </citation>
    <scope>NUCLEOTIDE SEQUENCE [LARGE SCALE GENOMIC DNA]</scope>
    <source>
        <strain evidence="7">R1</strain>
        <tissue evidence="7">Leaf</tissue>
    </source>
</reference>
<name>A0AAQ3WMS7_PASNO</name>
<feature type="domain" description="HAT C-terminal dimerisation" evidence="6">
    <location>
        <begin position="212"/>
        <end position="294"/>
    </location>
</feature>
<keyword evidence="4" id="KW-0862">Zinc</keyword>
<dbReference type="PANTHER" id="PTHR46481:SF10">
    <property type="entry name" value="ZINC FINGER BED DOMAIN-CONTAINING PROTEIN 39"/>
    <property type="match status" value="1"/>
</dbReference>
<evidence type="ECO:0000256" key="4">
    <source>
        <dbReference type="ARBA" id="ARBA00022833"/>
    </source>
</evidence>
<keyword evidence="2" id="KW-0479">Metal-binding</keyword>
<dbReference type="Pfam" id="PF05699">
    <property type="entry name" value="Dimer_Tnp_hAT"/>
    <property type="match status" value="1"/>
</dbReference>
<evidence type="ECO:0000256" key="5">
    <source>
        <dbReference type="ARBA" id="ARBA00023242"/>
    </source>
</evidence>
<evidence type="ECO:0000256" key="2">
    <source>
        <dbReference type="ARBA" id="ARBA00022723"/>
    </source>
</evidence>
<keyword evidence="8" id="KW-1185">Reference proteome</keyword>
<evidence type="ECO:0000313" key="7">
    <source>
        <dbReference type="EMBL" id="WVZ66996.1"/>
    </source>
</evidence>